<dbReference type="InParanoid" id="G0PKG6"/>
<proteinExistence type="predicted"/>
<dbReference type="HOGENOM" id="CLU_036335_4_2_1"/>
<evidence type="ECO:0000313" key="2">
    <source>
        <dbReference type="EMBL" id="EGT32146.1"/>
    </source>
</evidence>
<keyword evidence="1" id="KW-0812">Transmembrane</keyword>
<evidence type="ECO:0000313" key="3">
    <source>
        <dbReference type="Proteomes" id="UP000008068"/>
    </source>
</evidence>
<evidence type="ECO:0008006" key="4">
    <source>
        <dbReference type="Google" id="ProtNLM"/>
    </source>
</evidence>
<dbReference type="EMBL" id="GL380862">
    <property type="protein sequence ID" value="EGT32146.1"/>
    <property type="molecule type" value="Genomic_DNA"/>
</dbReference>
<reference evidence="3" key="1">
    <citation type="submission" date="2011-07" db="EMBL/GenBank/DDBJ databases">
        <authorList>
            <consortium name="Caenorhabditis brenneri Sequencing and Analysis Consortium"/>
            <person name="Wilson R.K."/>
        </authorList>
    </citation>
    <scope>NUCLEOTIDE SEQUENCE [LARGE SCALE GENOMIC DNA]</scope>
    <source>
        <strain evidence="3">PB2801</strain>
    </source>
</reference>
<protein>
    <recommendedName>
        <fullName evidence="4">Seven TM Receptor</fullName>
    </recommendedName>
</protein>
<keyword evidence="1" id="KW-0472">Membrane</keyword>
<feature type="transmembrane region" description="Helical" evidence="1">
    <location>
        <begin position="196"/>
        <end position="222"/>
    </location>
</feature>
<feature type="transmembrane region" description="Helical" evidence="1">
    <location>
        <begin position="85"/>
        <end position="111"/>
    </location>
</feature>
<dbReference type="PANTHER" id="PTHR46178">
    <property type="entry name" value="SEVEN TM RECEPTOR"/>
    <property type="match status" value="1"/>
</dbReference>
<feature type="transmembrane region" description="Helical" evidence="1">
    <location>
        <begin position="284"/>
        <end position="305"/>
    </location>
</feature>
<dbReference type="Proteomes" id="UP000008068">
    <property type="component" value="Unassembled WGS sequence"/>
</dbReference>
<dbReference type="PANTHER" id="PTHR46178:SF3">
    <property type="entry name" value="SEVEN TM RECEPTOR"/>
    <property type="match status" value="1"/>
</dbReference>
<feature type="transmembrane region" description="Helical" evidence="1">
    <location>
        <begin position="45"/>
        <end position="65"/>
    </location>
</feature>
<sequence length="349" mass="41353">MNYFEISNISTDIGFGVCLFFNSYLIYLTVFYIKHVFRTYKQMVIYFAATGIFFSAFELVARPFAHNYTGALMFFSLNTDQHFLNLSQLAIAIWSGFFTSIISFISIQFFYRCLCLFGGEAARKFDRLPSIIWMGYPLVIASMYAASVYFFCQPDEDSDEYLRKEILRNYNMDIKTIPRFIMRPYDINGFLRWRNIGYFATGLFLIGFHYFVIIYCGLIMHFNMKHELEKFSIPQRRIQRQIFKALILQCMGPTLFLILPAVPLLMSPLIPPSLHIQISWQTGWLYSLIQIFPPFDSIAFMVVVVEYRRVIKSEFHHKIHYNYQEDFRQVLTWHPEKLIDSPLRHRIGK</sequence>
<keyword evidence="3" id="KW-1185">Reference proteome</keyword>
<dbReference type="eggNOG" id="ENOG502R1A9">
    <property type="taxonomic scope" value="Eukaryota"/>
</dbReference>
<accession>G0PKG6</accession>
<feature type="transmembrane region" description="Helical" evidence="1">
    <location>
        <begin position="242"/>
        <end position="264"/>
    </location>
</feature>
<dbReference type="STRING" id="135651.G0PKG6"/>
<evidence type="ECO:0000256" key="1">
    <source>
        <dbReference type="SAM" id="Phobius"/>
    </source>
</evidence>
<feature type="transmembrane region" description="Helical" evidence="1">
    <location>
        <begin position="13"/>
        <end position="33"/>
    </location>
</feature>
<dbReference type="AlphaFoldDB" id="G0PKG6"/>
<dbReference type="Pfam" id="PF10326">
    <property type="entry name" value="7TM_GPCR_Str"/>
    <property type="match status" value="1"/>
</dbReference>
<name>G0PKG6_CAEBE</name>
<feature type="transmembrane region" description="Helical" evidence="1">
    <location>
        <begin position="131"/>
        <end position="151"/>
    </location>
</feature>
<keyword evidence="1" id="KW-1133">Transmembrane helix</keyword>
<organism evidence="3">
    <name type="scientific">Caenorhabditis brenneri</name>
    <name type="common">Nematode worm</name>
    <dbReference type="NCBI Taxonomy" id="135651"/>
    <lineage>
        <taxon>Eukaryota</taxon>
        <taxon>Metazoa</taxon>
        <taxon>Ecdysozoa</taxon>
        <taxon>Nematoda</taxon>
        <taxon>Chromadorea</taxon>
        <taxon>Rhabditida</taxon>
        <taxon>Rhabditina</taxon>
        <taxon>Rhabditomorpha</taxon>
        <taxon>Rhabditoidea</taxon>
        <taxon>Rhabditidae</taxon>
        <taxon>Peloderinae</taxon>
        <taxon>Caenorhabditis</taxon>
    </lineage>
</organism>
<dbReference type="InterPro" id="IPR019428">
    <property type="entry name" value="7TM_GPCR_serpentine_rcpt_Str"/>
</dbReference>
<gene>
    <name evidence="2" type="ORF">CAEBREN_32366</name>
</gene>